<evidence type="ECO:0000259" key="12">
    <source>
        <dbReference type="PROSITE" id="PS50268"/>
    </source>
</evidence>
<evidence type="ECO:0000256" key="1">
    <source>
        <dbReference type="ARBA" id="ARBA00004162"/>
    </source>
</evidence>
<dbReference type="SUPFAM" id="SSF49313">
    <property type="entry name" value="Cadherin-like"/>
    <property type="match status" value="7"/>
</dbReference>
<keyword evidence="6 11" id="KW-0106">Calcium</keyword>
<evidence type="ECO:0000256" key="7">
    <source>
        <dbReference type="ARBA" id="ARBA00022889"/>
    </source>
</evidence>
<keyword evidence="4" id="KW-0732">Signal</keyword>
<dbReference type="FunFam" id="2.60.40.60:FF:000020">
    <property type="entry name" value="Dachsous cadherin-related 1b"/>
    <property type="match status" value="1"/>
</dbReference>
<keyword evidence="8" id="KW-1133">Transmembrane helix</keyword>
<dbReference type="InterPro" id="IPR002126">
    <property type="entry name" value="Cadherin-like_dom"/>
</dbReference>
<dbReference type="FunFam" id="2.60.40.60:FF:000104">
    <property type="entry name" value="cadherin-23 isoform X1"/>
    <property type="match status" value="1"/>
</dbReference>
<evidence type="ECO:0000256" key="6">
    <source>
        <dbReference type="ARBA" id="ARBA00022837"/>
    </source>
</evidence>
<reference evidence="13 14" key="1">
    <citation type="submission" date="2019-09" db="EMBL/GenBank/DDBJ databases">
        <title>Bird 10,000 Genomes (B10K) Project - Family phase.</title>
        <authorList>
            <person name="Zhang G."/>
        </authorList>
    </citation>
    <scope>NUCLEOTIDE SEQUENCE [LARGE SCALE GENOMIC DNA]</scope>
    <source>
        <strain evidence="13">B10K-DU-012-14</strain>
        <tissue evidence="13">Blood</tissue>
    </source>
</reference>
<evidence type="ECO:0000313" key="14">
    <source>
        <dbReference type="Proteomes" id="UP000519225"/>
    </source>
</evidence>
<feature type="non-terminal residue" evidence="13">
    <location>
        <position position="1"/>
    </location>
</feature>
<dbReference type="InterPro" id="IPR020894">
    <property type="entry name" value="Cadherin_CS"/>
</dbReference>
<dbReference type="PROSITE" id="PS00232">
    <property type="entry name" value="CADHERIN_1"/>
    <property type="match status" value="4"/>
</dbReference>
<feature type="domain" description="Cadherin" evidence="12">
    <location>
        <begin position="52"/>
        <end position="153"/>
    </location>
</feature>
<feature type="domain" description="Cadherin" evidence="12">
    <location>
        <begin position="378"/>
        <end position="464"/>
    </location>
</feature>
<dbReference type="InterPro" id="IPR015919">
    <property type="entry name" value="Cadherin-like_sf"/>
</dbReference>
<dbReference type="Gene3D" id="2.60.40.60">
    <property type="entry name" value="Cadherins"/>
    <property type="match status" value="7"/>
</dbReference>
<evidence type="ECO:0000256" key="8">
    <source>
        <dbReference type="ARBA" id="ARBA00022989"/>
    </source>
</evidence>
<feature type="domain" description="Cadherin" evidence="12">
    <location>
        <begin position="262"/>
        <end position="365"/>
    </location>
</feature>
<dbReference type="PRINTS" id="PR00205">
    <property type="entry name" value="CADHERIN"/>
</dbReference>
<dbReference type="FunFam" id="2.60.40.60:FF:000015">
    <property type="entry name" value="FAT atypical cadherin 1"/>
    <property type="match status" value="1"/>
</dbReference>
<dbReference type="GO" id="GO:0007163">
    <property type="term" value="P:establishment or maintenance of cell polarity"/>
    <property type="evidence" value="ECO:0007669"/>
    <property type="project" value="UniProtKB-ARBA"/>
</dbReference>
<comment type="caution">
    <text evidence="13">The sequence shown here is derived from an EMBL/GenBank/DDBJ whole genome shotgun (WGS) entry which is preliminary data.</text>
</comment>
<sequence length="682" mass="73974">DVNGIISTKTKLDYESRNNYILNISLSDGNATDYATVFIKVTDVNDNSPVFGTTNTTITILENTPAGTSVTSVSATDADEGFNGLVVYTLKGGEGKMDIDTSGLILLEKVLNREEQGFYNLTVIASDQGRPMLSTALNLTVIIGDVNDNPPVFSSSKYEVSVPEDEVLGRALLTVSATDLDAGANALLKYRIVSQQPSNSSPVFLVNLTTGHLSLSQQLDYESIKQFEIEVEASDGGEPSLSTTTLVVVHVLDVNDNPPEFNQAAYDIFVFENLQKGSPMYTFSVTDKDEVENAQITYYLSAEDGDNPYSIQQDGTILVNGYVDRETKEKYELLLVASDHGVPQRQNFTYVSIQVLDVNDNPPQFTKVQYSANVHVASAKEGASVLSVSATDLDVGNNSVISYSLMNRSVDFRINNHTGEITLSSNLDHITADTVVTLIVIAADHGVPQLTSNVNDINDNAPAFSTMIQTELSVPENAASLDLGVLSATDPDIGVNALISYSLQDDFAGMFHIDSSTGNLMTKKSLDREMMDSYELKIIATDSGKPPRSASLVLNITVEDVNDNPPVFPQKSYSVTVKENEPPHVILSAAATDKDIGYNAIIHYTIIGETSSFHVGELSGNITTLQPLDYESRSQYTFILKAFNPGEPSLQDTASITDVDLLFLVTVEDVNEEGPIFDKPSY</sequence>
<evidence type="ECO:0000256" key="2">
    <source>
        <dbReference type="ARBA" id="ARBA00022475"/>
    </source>
</evidence>
<dbReference type="SMART" id="SM00112">
    <property type="entry name" value="CA"/>
    <property type="match status" value="7"/>
</dbReference>
<evidence type="ECO:0000256" key="11">
    <source>
        <dbReference type="PROSITE-ProRule" id="PRU00043"/>
    </source>
</evidence>
<proteinExistence type="predicted"/>
<organism evidence="13 14">
    <name type="scientific">Pluvianellus socialis</name>
    <name type="common">Magellanic plover</name>
    <dbReference type="NCBI Taxonomy" id="227228"/>
    <lineage>
        <taxon>Eukaryota</taxon>
        <taxon>Metazoa</taxon>
        <taxon>Chordata</taxon>
        <taxon>Craniata</taxon>
        <taxon>Vertebrata</taxon>
        <taxon>Euteleostomi</taxon>
        <taxon>Archelosauria</taxon>
        <taxon>Archosauria</taxon>
        <taxon>Dinosauria</taxon>
        <taxon>Saurischia</taxon>
        <taxon>Theropoda</taxon>
        <taxon>Coelurosauria</taxon>
        <taxon>Aves</taxon>
        <taxon>Neognathae</taxon>
        <taxon>Neoaves</taxon>
        <taxon>Charadriiformes</taxon>
        <taxon>Charadriidae</taxon>
        <taxon>Pluvianellus</taxon>
    </lineage>
</organism>
<dbReference type="GO" id="GO:0007156">
    <property type="term" value="P:homophilic cell adhesion via plasma membrane adhesion molecules"/>
    <property type="evidence" value="ECO:0007669"/>
    <property type="project" value="InterPro"/>
</dbReference>
<keyword evidence="7" id="KW-0130">Cell adhesion</keyword>
<evidence type="ECO:0000256" key="5">
    <source>
        <dbReference type="ARBA" id="ARBA00022737"/>
    </source>
</evidence>
<dbReference type="InterPro" id="IPR050971">
    <property type="entry name" value="Cadherin-domain_protein"/>
</dbReference>
<dbReference type="PANTHER" id="PTHR24025">
    <property type="entry name" value="DESMOGLEIN FAMILY MEMBER"/>
    <property type="match status" value="1"/>
</dbReference>
<feature type="domain" description="Cadherin" evidence="12">
    <location>
        <begin position="466"/>
        <end position="568"/>
    </location>
</feature>
<keyword evidence="5" id="KW-0677">Repeat</keyword>
<keyword evidence="14" id="KW-1185">Reference proteome</keyword>
<dbReference type="GO" id="GO:0005911">
    <property type="term" value="C:cell-cell junction"/>
    <property type="evidence" value="ECO:0007669"/>
    <property type="project" value="TreeGrafter"/>
</dbReference>
<dbReference type="EMBL" id="VZTS01026991">
    <property type="protein sequence ID" value="NXT57586.1"/>
    <property type="molecule type" value="Genomic_DNA"/>
</dbReference>
<gene>
    <name evidence="13" type="primary">Celsr2_1</name>
    <name evidence="13" type="ORF">PLUSOC_R06079</name>
</gene>
<dbReference type="GO" id="GO:0005509">
    <property type="term" value="F:calcium ion binding"/>
    <property type="evidence" value="ECO:0007669"/>
    <property type="project" value="UniProtKB-UniRule"/>
</dbReference>
<dbReference type="FunFam" id="2.60.40.60:FF:000002">
    <property type="entry name" value="Protocadherin alpha 2"/>
    <property type="match status" value="1"/>
</dbReference>
<evidence type="ECO:0000256" key="10">
    <source>
        <dbReference type="ARBA" id="ARBA00023180"/>
    </source>
</evidence>
<name>A0A7L3DMS8_PLUSO</name>
<keyword evidence="10" id="KW-0325">Glycoprotein</keyword>
<dbReference type="GO" id="GO:0005886">
    <property type="term" value="C:plasma membrane"/>
    <property type="evidence" value="ECO:0007669"/>
    <property type="project" value="UniProtKB-SubCell"/>
</dbReference>
<dbReference type="AlphaFoldDB" id="A0A7L3DMS8"/>
<dbReference type="PROSITE" id="PS50268">
    <property type="entry name" value="CADHERIN_2"/>
    <property type="match status" value="7"/>
</dbReference>
<accession>A0A7L3DMS8</accession>
<feature type="domain" description="Cadherin" evidence="12">
    <location>
        <begin position="569"/>
        <end position="677"/>
    </location>
</feature>
<evidence type="ECO:0000256" key="9">
    <source>
        <dbReference type="ARBA" id="ARBA00023136"/>
    </source>
</evidence>
<comment type="subcellular location">
    <subcellularLocation>
        <location evidence="1">Cell membrane</location>
        <topology evidence="1">Single-pass membrane protein</topology>
    </subcellularLocation>
</comment>
<dbReference type="FunFam" id="2.60.40.60:FF:000033">
    <property type="entry name" value="FAT atypical cadherin 1"/>
    <property type="match status" value="1"/>
</dbReference>
<feature type="domain" description="Cadherin" evidence="12">
    <location>
        <begin position="3"/>
        <end position="51"/>
    </location>
</feature>
<dbReference type="Pfam" id="PF00028">
    <property type="entry name" value="Cadherin"/>
    <property type="match status" value="6"/>
</dbReference>
<dbReference type="PANTHER" id="PTHR24025:SF23">
    <property type="entry name" value="NEURAL-CADHERIN"/>
    <property type="match status" value="1"/>
</dbReference>
<dbReference type="CDD" id="cd11304">
    <property type="entry name" value="Cadherin_repeat"/>
    <property type="match status" value="7"/>
</dbReference>
<dbReference type="FunFam" id="2.60.40.60:FF:000116">
    <property type="entry name" value="Dachsous cadherin-related 2"/>
    <property type="match status" value="1"/>
</dbReference>
<dbReference type="Proteomes" id="UP000519225">
    <property type="component" value="Unassembled WGS sequence"/>
</dbReference>
<feature type="domain" description="Cadherin" evidence="12">
    <location>
        <begin position="154"/>
        <end position="261"/>
    </location>
</feature>
<keyword evidence="3" id="KW-0812">Transmembrane</keyword>
<protein>
    <submittedName>
        <fullName evidence="13">CELR2 protein</fullName>
    </submittedName>
</protein>
<evidence type="ECO:0000313" key="13">
    <source>
        <dbReference type="EMBL" id="NXT57586.1"/>
    </source>
</evidence>
<evidence type="ECO:0000256" key="4">
    <source>
        <dbReference type="ARBA" id="ARBA00022729"/>
    </source>
</evidence>
<keyword evidence="2" id="KW-1003">Cell membrane</keyword>
<feature type="non-terminal residue" evidence="13">
    <location>
        <position position="682"/>
    </location>
</feature>
<evidence type="ECO:0000256" key="3">
    <source>
        <dbReference type="ARBA" id="ARBA00022692"/>
    </source>
</evidence>
<keyword evidence="9" id="KW-0472">Membrane</keyword>